<dbReference type="InterPro" id="IPR001647">
    <property type="entry name" value="HTH_TetR"/>
</dbReference>
<dbReference type="Gene3D" id="1.10.357.10">
    <property type="entry name" value="Tetracycline Repressor, domain 2"/>
    <property type="match status" value="1"/>
</dbReference>
<dbReference type="OrthoDB" id="7575662at2"/>
<feature type="DNA-binding region" description="H-T-H motif" evidence="4">
    <location>
        <begin position="41"/>
        <end position="60"/>
    </location>
</feature>
<dbReference type="GO" id="GO:0003700">
    <property type="term" value="F:DNA-binding transcription factor activity"/>
    <property type="evidence" value="ECO:0007669"/>
    <property type="project" value="TreeGrafter"/>
</dbReference>
<dbReference type="PANTHER" id="PTHR30055:SF234">
    <property type="entry name" value="HTH-TYPE TRANSCRIPTIONAL REGULATOR BETI"/>
    <property type="match status" value="1"/>
</dbReference>
<accession>A0A558R5F6</accession>
<proteinExistence type="predicted"/>
<evidence type="ECO:0000259" key="5">
    <source>
        <dbReference type="PROSITE" id="PS50977"/>
    </source>
</evidence>
<dbReference type="InterPro" id="IPR050109">
    <property type="entry name" value="HTH-type_TetR-like_transc_reg"/>
</dbReference>
<evidence type="ECO:0000256" key="3">
    <source>
        <dbReference type="ARBA" id="ARBA00023163"/>
    </source>
</evidence>
<dbReference type="SUPFAM" id="SSF46689">
    <property type="entry name" value="Homeodomain-like"/>
    <property type="match status" value="1"/>
</dbReference>
<evidence type="ECO:0000313" key="6">
    <source>
        <dbReference type="EMBL" id="TVV74599.1"/>
    </source>
</evidence>
<feature type="domain" description="HTH tetR-type" evidence="5">
    <location>
        <begin position="18"/>
        <end position="78"/>
    </location>
</feature>
<dbReference type="PRINTS" id="PR00455">
    <property type="entry name" value="HTHTETR"/>
</dbReference>
<keyword evidence="7" id="KW-1185">Reference proteome</keyword>
<keyword evidence="1" id="KW-0805">Transcription regulation</keyword>
<name>A0A558R5F6_9SPHN</name>
<dbReference type="Pfam" id="PF00440">
    <property type="entry name" value="TetR_N"/>
    <property type="match status" value="1"/>
</dbReference>
<evidence type="ECO:0000313" key="7">
    <source>
        <dbReference type="Proteomes" id="UP000318681"/>
    </source>
</evidence>
<dbReference type="PANTHER" id="PTHR30055">
    <property type="entry name" value="HTH-TYPE TRANSCRIPTIONAL REGULATOR RUTR"/>
    <property type="match status" value="1"/>
</dbReference>
<dbReference type="Proteomes" id="UP000318681">
    <property type="component" value="Unassembled WGS sequence"/>
</dbReference>
<reference evidence="6 7" key="1">
    <citation type="submission" date="2019-07" db="EMBL/GenBank/DDBJ databases">
        <title>Sphingomonas solaris sp. nov., isolated from a solar panel from Boston, Massachusetts.</title>
        <authorList>
            <person name="Tanner K."/>
            <person name="Pascual J."/>
            <person name="Mancuso C."/>
            <person name="Pereto J."/>
            <person name="Khalil A."/>
            <person name="Vilanova C."/>
        </authorList>
    </citation>
    <scope>NUCLEOTIDE SEQUENCE [LARGE SCALE GENOMIC DNA]</scope>
    <source>
        <strain evidence="6 7">R4DWN</strain>
    </source>
</reference>
<dbReference type="InterPro" id="IPR009057">
    <property type="entry name" value="Homeodomain-like_sf"/>
</dbReference>
<dbReference type="EMBL" id="VNIM01000031">
    <property type="protein sequence ID" value="TVV74599.1"/>
    <property type="molecule type" value="Genomic_DNA"/>
</dbReference>
<protein>
    <submittedName>
        <fullName evidence="6">TetR/AcrR family transcriptional regulator</fullName>
    </submittedName>
</protein>
<keyword evidence="2 4" id="KW-0238">DNA-binding</keyword>
<keyword evidence="3" id="KW-0804">Transcription</keyword>
<organism evidence="6 7">
    <name type="scientific">Alterirhizorhabdus solaris</name>
    <dbReference type="NCBI Taxonomy" id="2529389"/>
    <lineage>
        <taxon>Bacteria</taxon>
        <taxon>Pseudomonadati</taxon>
        <taxon>Pseudomonadota</taxon>
        <taxon>Alphaproteobacteria</taxon>
        <taxon>Sphingomonadales</taxon>
        <taxon>Rhizorhabdaceae</taxon>
        <taxon>Alterirhizorhabdus</taxon>
    </lineage>
</organism>
<dbReference type="GO" id="GO:0000976">
    <property type="term" value="F:transcription cis-regulatory region binding"/>
    <property type="evidence" value="ECO:0007669"/>
    <property type="project" value="TreeGrafter"/>
</dbReference>
<sequence length="220" mass="23843">MAEQDQALAPRRRRRSSQQLTDLILEAAAAEFEDNGFAGATTAAIARRAAVTETQLFRFYPSKQALFRAAIFEPLSRHFAEFNARHPASGGEPVSRQAFAAQYIDELQLFIERNSRMMMSLIAASAFGARAGSDVPTIDGMTDYFAHGAAMMAKRVGDDPAIDPALMVRVSFAAVLGNIAFRNFLFPGPMADDQRIREAVARLVLYGVATDGPPPGDGEG</sequence>
<evidence type="ECO:0000256" key="1">
    <source>
        <dbReference type="ARBA" id="ARBA00023015"/>
    </source>
</evidence>
<gene>
    <name evidence="6" type="ORF">FOY91_09365</name>
</gene>
<comment type="caution">
    <text evidence="6">The sequence shown here is derived from an EMBL/GenBank/DDBJ whole genome shotgun (WGS) entry which is preliminary data.</text>
</comment>
<evidence type="ECO:0000256" key="4">
    <source>
        <dbReference type="PROSITE-ProRule" id="PRU00335"/>
    </source>
</evidence>
<dbReference type="AlphaFoldDB" id="A0A558R5F6"/>
<dbReference type="PROSITE" id="PS50977">
    <property type="entry name" value="HTH_TETR_2"/>
    <property type="match status" value="1"/>
</dbReference>
<evidence type="ECO:0000256" key="2">
    <source>
        <dbReference type="ARBA" id="ARBA00023125"/>
    </source>
</evidence>